<dbReference type="Proteomes" id="UP000244929">
    <property type="component" value="Chromosome"/>
</dbReference>
<reference evidence="8 9" key="1">
    <citation type="submission" date="2018-04" db="EMBL/GenBank/DDBJ databases">
        <title>Genome sequencing of Flavobacterium sp. HYN0059.</title>
        <authorList>
            <person name="Yi H."/>
            <person name="Baek C."/>
        </authorList>
    </citation>
    <scope>NUCLEOTIDE SEQUENCE [LARGE SCALE GENOMIC DNA]</scope>
    <source>
        <strain evidence="8 9">HYN0059</strain>
    </source>
</reference>
<dbReference type="OrthoDB" id="621570at2"/>
<dbReference type="Gene3D" id="1.25.40.390">
    <property type="match status" value="1"/>
</dbReference>
<dbReference type="EMBL" id="CP029186">
    <property type="protein sequence ID" value="AWH86293.1"/>
    <property type="molecule type" value="Genomic_DNA"/>
</dbReference>
<evidence type="ECO:0000256" key="3">
    <source>
        <dbReference type="ARBA" id="ARBA00022729"/>
    </source>
</evidence>
<dbReference type="InterPro" id="IPR033985">
    <property type="entry name" value="SusD-like_N"/>
</dbReference>
<dbReference type="KEGG" id="falb:HYN59_14770"/>
<evidence type="ECO:0000256" key="4">
    <source>
        <dbReference type="ARBA" id="ARBA00023136"/>
    </source>
</evidence>
<keyword evidence="4" id="KW-0472">Membrane</keyword>
<evidence type="ECO:0000259" key="7">
    <source>
        <dbReference type="Pfam" id="PF14322"/>
    </source>
</evidence>
<comment type="subcellular location">
    <subcellularLocation>
        <location evidence="1">Cell outer membrane</location>
    </subcellularLocation>
</comment>
<feature type="domain" description="RagB/SusD" evidence="6">
    <location>
        <begin position="326"/>
        <end position="469"/>
    </location>
</feature>
<dbReference type="GO" id="GO:0009279">
    <property type="term" value="C:cell outer membrane"/>
    <property type="evidence" value="ECO:0007669"/>
    <property type="project" value="UniProtKB-SubCell"/>
</dbReference>
<dbReference type="InterPro" id="IPR011990">
    <property type="entry name" value="TPR-like_helical_dom_sf"/>
</dbReference>
<name>A0A2S1R0S0_9FLAO</name>
<evidence type="ECO:0000256" key="2">
    <source>
        <dbReference type="ARBA" id="ARBA00006275"/>
    </source>
</evidence>
<organism evidence="8 9">
    <name type="scientific">Flavobacterium album</name>
    <dbReference type="NCBI Taxonomy" id="2175091"/>
    <lineage>
        <taxon>Bacteria</taxon>
        <taxon>Pseudomonadati</taxon>
        <taxon>Bacteroidota</taxon>
        <taxon>Flavobacteriia</taxon>
        <taxon>Flavobacteriales</taxon>
        <taxon>Flavobacteriaceae</taxon>
        <taxon>Flavobacterium</taxon>
    </lineage>
</organism>
<dbReference type="PROSITE" id="PS51257">
    <property type="entry name" value="PROKAR_LIPOPROTEIN"/>
    <property type="match status" value="1"/>
</dbReference>
<dbReference type="CDD" id="cd08977">
    <property type="entry name" value="SusD"/>
    <property type="match status" value="1"/>
</dbReference>
<sequence>MKNKFKFRVCDNRTLTVSFLFVLLSTLTLVGCDDFVDVDLPSSQLPSEAVFEDNTTATAAMVSIYAQMRTNGLLNGNPDGMTYKLGEYADEMTFYGVSQPSDTSFPDNTVLPTNAIIQRWWNASYSQIYAANAVLEGVANSTALTAAQKDQLRGEALFARALLHFYLVNLYGAIPYIETTDYRANSTVSRMPVPTVYEHLTADLLAARELLATDYITIDRVRPNKATVEALLARVYLYNGQWAAAADMASAVLNNADLYAWETDLDLIFKKESTATIWHLMPASDGVNTNEAGAHIFLEGPPPVSSLAVNLVDAFEAGDNRRTKWIRAVTDGAETWYHAYKYQAIDNTGSSVEYSIMFRTAELYLIRAEARARQGELTNAKEDLDLIRTTAGLGNTAATTQDEILAAIEKERRVELFTEGHRFFDLKRTARLDAVLDSKTGWEATDQLLPLPEAELLLNPNLNPQNTGY</sequence>
<dbReference type="AlphaFoldDB" id="A0A2S1R0S0"/>
<evidence type="ECO:0000259" key="6">
    <source>
        <dbReference type="Pfam" id="PF07980"/>
    </source>
</evidence>
<keyword evidence="3" id="KW-0732">Signal</keyword>
<evidence type="ECO:0000256" key="5">
    <source>
        <dbReference type="ARBA" id="ARBA00023237"/>
    </source>
</evidence>
<keyword evidence="9" id="KW-1185">Reference proteome</keyword>
<evidence type="ECO:0000313" key="8">
    <source>
        <dbReference type="EMBL" id="AWH86293.1"/>
    </source>
</evidence>
<accession>A0A2S1R0S0</accession>
<feature type="domain" description="SusD-like N-terminal" evidence="7">
    <location>
        <begin position="99"/>
        <end position="237"/>
    </location>
</feature>
<gene>
    <name evidence="8" type="ORF">HYN59_14770</name>
</gene>
<keyword evidence="5" id="KW-0998">Cell outer membrane</keyword>
<dbReference type="Pfam" id="PF07980">
    <property type="entry name" value="SusD_RagB"/>
    <property type="match status" value="1"/>
</dbReference>
<comment type="similarity">
    <text evidence="2">Belongs to the SusD family.</text>
</comment>
<evidence type="ECO:0000313" key="9">
    <source>
        <dbReference type="Proteomes" id="UP000244929"/>
    </source>
</evidence>
<dbReference type="Pfam" id="PF14322">
    <property type="entry name" value="SusD-like_3"/>
    <property type="match status" value="1"/>
</dbReference>
<dbReference type="InterPro" id="IPR012944">
    <property type="entry name" value="SusD_RagB_dom"/>
</dbReference>
<dbReference type="RefSeq" id="WP_108779016.1">
    <property type="nucleotide sequence ID" value="NZ_CP029186.1"/>
</dbReference>
<protein>
    <submittedName>
        <fullName evidence="8">RagB/SusD family nutrient uptake outer membrane protein</fullName>
    </submittedName>
</protein>
<dbReference type="SUPFAM" id="SSF48452">
    <property type="entry name" value="TPR-like"/>
    <property type="match status" value="1"/>
</dbReference>
<evidence type="ECO:0000256" key="1">
    <source>
        <dbReference type="ARBA" id="ARBA00004442"/>
    </source>
</evidence>
<proteinExistence type="inferred from homology"/>